<reference evidence="2 3" key="2">
    <citation type="journal article" date="2016" name="Genome Announc.">
        <title>Permanent Draft Genome Sequences for Two Variants of Frankia sp. Strain CpI1, the First Frankia Strain Isolated from Root Nodules of Comptonia peregrina.</title>
        <authorList>
            <person name="Oshone R."/>
            <person name="Hurst S.G.IV."/>
            <person name="Abebe-Akele F."/>
            <person name="Simpson S."/>
            <person name="Morris K."/>
            <person name="Thomas W.K."/>
            <person name="Tisa L.S."/>
        </authorList>
    </citation>
    <scope>NUCLEOTIDE SEQUENCE [LARGE SCALE GENOMIC DNA]</scope>
    <source>
        <strain evidence="3">CpI1-S</strain>
    </source>
</reference>
<dbReference type="EMBL" id="JYFN01000032">
    <property type="protein sequence ID" value="KJE21715.1"/>
    <property type="molecule type" value="Genomic_DNA"/>
</dbReference>
<gene>
    <name evidence="2" type="ORF">FF36_03919</name>
</gene>
<dbReference type="AlphaFoldDB" id="A0A0D8BCD4"/>
<reference evidence="3" key="1">
    <citation type="submission" date="2015-02" db="EMBL/GenBank/DDBJ databases">
        <title>Draft Genome of Frankia sp. CpI1-S.</title>
        <authorList>
            <person name="Oshone R.T."/>
            <person name="Ngom M."/>
            <person name="Ghodhbane-Gtari F."/>
            <person name="Gtari M."/>
            <person name="Morris K."/>
            <person name="Thomas K."/>
            <person name="Sen A."/>
            <person name="Tisa L.S."/>
        </authorList>
    </citation>
    <scope>NUCLEOTIDE SEQUENCE [LARGE SCALE GENOMIC DNA]</scope>
    <source>
        <strain evidence="3">CpI1-S</strain>
    </source>
</reference>
<dbReference type="Proteomes" id="UP000032545">
    <property type="component" value="Unassembled WGS sequence"/>
</dbReference>
<evidence type="ECO:0000313" key="3">
    <source>
        <dbReference type="Proteomes" id="UP000032545"/>
    </source>
</evidence>
<dbReference type="PATRIC" id="fig|1502723.3.peg.3605"/>
<protein>
    <submittedName>
        <fullName evidence="2">Uncharacterized protein</fullName>
    </submittedName>
</protein>
<proteinExistence type="predicted"/>
<keyword evidence="3" id="KW-1185">Reference proteome</keyword>
<sequence>MGRSLISTRSTTPISPEGTRALSPYGMWPITTAVTICHFARRGNAWLIRRSKEILGRS</sequence>
<evidence type="ECO:0000313" key="2">
    <source>
        <dbReference type="EMBL" id="KJE21715.1"/>
    </source>
</evidence>
<accession>A0A0D8BCD4</accession>
<evidence type="ECO:0000256" key="1">
    <source>
        <dbReference type="SAM" id="MobiDB-lite"/>
    </source>
</evidence>
<feature type="compositionally biased region" description="Polar residues" evidence="1">
    <location>
        <begin position="1"/>
        <end position="14"/>
    </location>
</feature>
<comment type="caution">
    <text evidence="2">The sequence shown here is derived from an EMBL/GenBank/DDBJ whole genome shotgun (WGS) entry which is preliminary data.</text>
</comment>
<feature type="region of interest" description="Disordered" evidence="1">
    <location>
        <begin position="1"/>
        <end position="21"/>
    </location>
</feature>
<organism evidence="2 3">
    <name type="scientific">Frankia torreyi</name>
    <dbReference type="NCBI Taxonomy" id="1856"/>
    <lineage>
        <taxon>Bacteria</taxon>
        <taxon>Bacillati</taxon>
        <taxon>Actinomycetota</taxon>
        <taxon>Actinomycetes</taxon>
        <taxon>Frankiales</taxon>
        <taxon>Frankiaceae</taxon>
        <taxon>Frankia</taxon>
    </lineage>
</organism>
<name>A0A0D8BCD4_9ACTN</name>